<dbReference type="PANTHER" id="PTHR36166:SF1">
    <property type="entry name" value="SRPBCC DOMAIN-CONTAINING PROTEIN"/>
    <property type="match status" value="1"/>
</dbReference>
<protein>
    <submittedName>
        <fullName evidence="1">Uncharacterized protein</fullName>
    </submittedName>
</protein>
<dbReference type="OrthoDB" id="509124at2759"/>
<dbReference type="AlphaFoldDB" id="A0A8E2E015"/>
<sequence length="82" mass="9296">ENSLSTFSNRASLPYIFTGEHSFSYLPSESSPGHTTLVQREVFSGALSFVMGEGFLARQMGMTETTNKNWLEYNTDFKVWCE</sequence>
<name>A0A8E2E015_9PEZI</name>
<keyword evidence="2" id="KW-1185">Reference proteome</keyword>
<gene>
    <name evidence="1" type="ORF">K432DRAFT_260734</name>
</gene>
<dbReference type="PANTHER" id="PTHR36166">
    <property type="entry name" value="CHROMOSOME 9, WHOLE GENOME SHOTGUN SEQUENCE"/>
    <property type="match status" value="1"/>
</dbReference>
<dbReference type="Proteomes" id="UP000250266">
    <property type="component" value="Unassembled WGS sequence"/>
</dbReference>
<evidence type="ECO:0000313" key="2">
    <source>
        <dbReference type="Proteomes" id="UP000250266"/>
    </source>
</evidence>
<organism evidence="1 2">
    <name type="scientific">Lepidopterella palustris CBS 459.81</name>
    <dbReference type="NCBI Taxonomy" id="1314670"/>
    <lineage>
        <taxon>Eukaryota</taxon>
        <taxon>Fungi</taxon>
        <taxon>Dikarya</taxon>
        <taxon>Ascomycota</taxon>
        <taxon>Pezizomycotina</taxon>
        <taxon>Dothideomycetes</taxon>
        <taxon>Pleosporomycetidae</taxon>
        <taxon>Mytilinidiales</taxon>
        <taxon>Argynnaceae</taxon>
        <taxon>Lepidopterella</taxon>
    </lineage>
</organism>
<dbReference type="EMBL" id="KV745430">
    <property type="protein sequence ID" value="OCK74698.1"/>
    <property type="molecule type" value="Genomic_DNA"/>
</dbReference>
<feature type="non-terminal residue" evidence="1">
    <location>
        <position position="1"/>
    </location>
</feature>
<accession>A0A8E2E015</accession>
<reference evidence="1 2" key="1">
    <citation type="journal article" date="2016" name="Nat. Commun.">
        <title>Ectomycorrhizal ecology is imprinted in the genome of the dominant symbiotic fungus Cenococcum geophilum.</title>
        <authorList>
            <consortium name="DOE Joint Genome Institute"/>
            <person name="Peter M."/>
            <person name="Kohler A."/>
            <person name="Ohm R.A."/>
            <person name="Kuo A."/>
            <person name="Krutzmann J."/>
            <person name="Morin E."/>
            <person name="Arend M."/>
            <person name="Barry K.W."/>
            <person name="Binder M."/>
            <person name="Choi C."/>
            <person name="Clum A."/>
            <person name="Copeland A."/>
            <person name="Grisel N."/>
            <person name="Haridas S."/>
            <person name="Kipfer T."/>
            <person name="LaButti K."/>
            <person name="Lindquist E."/>
            <person name="Lipzen A."/>
            <person name="Maire R."/>
            <person name="Meier B."/>
            <person name="Mihaltcheva S."/>
            <person name="Molinier V."/>
            <person name="Murat C."/>
            <person name="Poggeler S."/>
            <person name="Quandt C.A."/>
            <person name="Sperisen C."/>
            <person name="Tritt A."/>
            <person name="Tisserant E."/>
            <person name="Crous P.W."/>
            <person name="Henrissat B."/>
            <person name="Nehls U."/>
            <person name="Egli S."/>
            <person name="Spatafora J.W."/>
            <person name="Grigoriev I.V."/>
            <person name="Martin F.M."/>
        </authorList>
    </citation>
    <scope>NUCLEOTIDE SEQUENCE [LARGE SCALE GENOMIC DNA]</scope>
    <source>
        <strain evidence="1 2">CBS 459.81</strain>
    </source>
</reference>
<proteinExistence type="predicted"/>
<feature type="non-terminal residue" evidence="1">
    <location>
        <position position="82"/>
    </location>
</feature>
<evidence type="ECO:0000313" key="1">
    <source>
        <dbReference type="EMBL" id="OCK74698.1"/>
    </source>
</evidence>